<dbReference type="Proteomes" id="UP000036893">
    <property type="component" value="Unassembled WGS sequence"/>
</dbReference>
<dbReference type="GeneID" id="66997033"/>
<evidence type="ECO:0000259" key="1">
    <source>
        <dbReference type="PROSITE" id="PS50181"/>
    </source>
</evidence>
<proteinExistence type="predicted"/>
<dbReference type="SUPFAM" id="SSF81383">
    <property type="entry name" value="F-box domain"/>
    <property type="match status" value="1"/>
</dbReference>
<reference evidence="2" key="2">
    <citation type="submission" date="2021-01" db="EMBL/GenBank/DDBJ databases">
        <title>Pan-genome distribution and transcriptional activeness of fungal secondary metabolism genes in Aspergillus section Fumigati.</title>
        <authorList>
            <person name="Takahashi H."/>
            <person name="Umemura M."/>
            <person name="Ninomiya A."/>
            <person name="Kusuya Y."/>
            <person name="Urayama S."/>
            <person name="Shimizu M."/>
            <person name="Watanabe A."/>
            <person name="Kamei K."/>
            <person name="Yaguchi T."/>
            <person name="Hagiwara D."/>
        </authorList>
    </citation>
    <scope>NUCLEOTIDE SEQUENCE</scope>
    <source>
        <strain evidence="2">IFM 46973</strain>
    </source>
</reference>
<comment type="caution">
    <text evidence="2">The sequence shown here is derived from an EMBL/GenBank/DDBJ whole genome shotgun (WGS) entry which is preliminary data.</text>
</comment>
<organism evidence="2 3">
    <name type="scientific">Aspergillus udagawae</name>
    <dbReference type="NCBI Taxonomy" id="91492"/>
    <lineage>
        <taxon>Eukaryota</taxon>
        <taxon>Fungi</taxon>
        <taxon>Dikarya</taxon>
        <taxon>Ascomycota</taxon>
        <taxon>Pezizomycotina</taxon>
        <taxon>Eurotiomycetes</taxon>
        <taxon>Eurotiomycetidae</taxon>
        <taxon>Eurotiales</taxon>
        <taxon>Aspergillaceae</taxon>
        <taxon>Aspergillus</taxon>
        <taxon>Aspergillus subgen. Fumigati</taxon>
    </lineage>
</organism>
<dbReference type="InterPro" id="IPR036047">
    <property type="entry name" value="F-box-like_dom_sf"/>
</dbReference>
<feature type="domain" description="F-box" evidence="1">
    <location>
        <begin position="264"/>
        <end position="312"/>
    </location>
</feature>
<reference evidence="2" key="1">
    <citation type="journal article" date="2015" name="Genome Announc.">
        <title>Draft Genome Sequence of the Pathogenic Filamentous Fungus Aspergillus udagawae Strain IFM 46973T.</title>
        <authorList>
            <person name="Kusuya Y."/>
            <person name="Takahashi-Nakaguchi A."/>
            <person name="Takahashi H."/>
            <person name="Yaguchi T."/>
        </authorList>
    </citation>
    <scope>NUCLEOTIDE SEQUENCE</scope>
    <source>
        <strain evidence="2">IFM 46973</strain>
    </source>
</reference>
<sequence>MGKITFYCNICGGPLSCYDLRKASTASEDEDPSLCYDDECDCEAQHRPEAEDDEDGEDDKNSAADWEHDSYCASLKGYSGDLVSEKDVLWLEKVRMLRARDCRSDKHNQIQDDDDAFYITEIGTYDPWYGLTVPGENAGSSDGTLWANLDGFFLHDTCWQMLQLVHQTVGSSSLPLEPRRVYLTMQARLKDDMETSIDWEDSRVYGGTENFQAQEWEAEPGFEWLVADPLKPVDISELVSASKNSDPDSTNAIVNVGALELSGVDPFSSLPWDVRYRMLQMLPSPSVINLVIASTAFRGAVRALPDHFWRLRLVYDCPWTDQVSLRQSVAQAGGQVNYKNLIRLIKEAAARPEDGMNKTQASWLNLKNRHRIWTCCEVILEKLGREAESRVPS</sequence>
<protein>
    <recommendedName>
        <fullName evidence="1">F-box domain-containing protein</fullName>
    </recommendedName>
</protein>
<evidence type="ECO:0000313" key="2">
    <source>
        <dbReference type="EMBL" id="GIC93077.1"/>
    </source>
</evidence>
<dbReference type="InterPro" id="IPR001810">
    <property type="entry name" value="F-box_dom"/>
</dbReference>
<dbReference type="EMBL" id="BBXM02000008">
    <property type="protein sequence ID" value="GIC93077.1"/>
    <property type="molecule type" value="Genomic_DNA"/>
</dbReference>
<name>A0A8E0QX44_9EURO</name>
<dbReference type="RefSeq" id="XP_043150343.1">
    <property type="nucleotide sequence ID" value="XM_043294408.1"/>
</dbReference>
<dbReference type="AlphaFoldDB" id="A0A8E0QX44"/>
<evidence type="ECO:0000313" key="3">
    <source>
        <dbReference type="Proteomes" id="UP000036893"/>
    </source>
</evidence>
<accession>A0A8E0QX44</accession>
<gene>
    <name evidence="2" type="ORF">Aud_009556</name>
</gene>
<dbReference type="PROSITE" id="PS50181">
    <property type="entry name" value="FBOX"/>
    <property type="match status" value="1"/>
</dbReference>